<keyword evidence="12" id="KW-1185">Reference proteome</keyword>
<dbReference type="InterPro" id="IPR001270">
    <property type="entry name" value="ClpA/B"/>
</dbReference>
<dbReference type="CDD" id="cd19499">
    <property type="entry name" value="RecA-like_ClpB_Hsp104-like"/>
    <property type="match status" value="1"/>
</dbReference>
<dbReference type="Gene3D" id="1.10.8.60">
    <property type="match status" value="2"/>
</dbReference>
<dbReference type="InterPro" id="IPR036628">
    <property type="entry name" value="Clp_N_dom_sf"/>
</dbReference>
<evidence type="ECO:0000256" key="2">
    <source>
        <dbReference type="ARBA" id="ARBA00022741"/>
    </source>
</evidence>
<dbReference type="PROSITE" id="PS51903">
    <property type="entry name" value="CLP_R"/>
    <property type="match status" value="1"/>
</dbReference>
<evidence type="ECO:0000256" key="5">
    <source>
        <dbReference type="PROSITE-ProRule" id="PRU01251"/>
    </source>
</evidence>
<dbReference type="InterPro" id="IPR050130">
    <property type="entry name" value="ClpA_ClpB"/>
</dbReference>
<evidence type="ECO:0000313" key="11">
    <source>
        <dbReference type="EMBL" id="RHW51924.1"/>
    </source>
</evidence>
<dbReference type="RefSeq" id="WP_118899512.1">
    <property type="nucleotide sequence ID" value="NZ_QOCR01000001.1"/>
</dbReference>
<dbReference type="InterPro" id="IPR003593">
    <property type="entry name" value="AAA+_ATPase"/>
</dbReference>
<dbReference type="Gene3D" id="1.10.1780.10">
    <property type="entry name" value="Clp, N-terminal domain"/>
    <property type="match status" value="1"/>
</dbReference>
<gene>
    <name evidence="11" type="ORF">DS831_00890</name>
</gene>
<dbReference type="PROSITE" id="PS50151">
    <property type="entry name" value="UVR"/>
    <property type="match status" value="1"/>
</dbReference>
<feature type="compositionally biased region" description="Polar residues" evidence="8">
    <location>
        <begin position="159"/>
        <end position="171"/>
    </location>
</feature>
<dbReference type="PRINTS" id="PR00300">
    <property type="entry name" value="CLPPROTEASEA"/>
</dbReference>
<dbReference type="InterPro" id="IPR003959">
    <property type="entry name" value="ATPase_AAA_core"/>
</dbReference>
<dbReference type="SUPFAM" id="SSF81923">
    <property type="entry name" value="Double Clp-N motif"/>
    <property type="match status" value="1"/>
</dbReference>
<dbReference type="Proteomes" id="UP000284109">
    <property type="component" value="Unassembled WGS sequence"/>
</dbReference>
<dbReference type="InterPro" id="IPR041546">
    <property type="entry name" value="ClpA/ClpB_AAA_lid"/>
</dbReference>
<feature type="region of interest" description="Disordered" evidence="8">
    <location>
        <begin position="152"/>
        <end position="171"/>
    </location>
</feature>
<comment type="caution">
    <text evidence="11">The sequence shown here is derived from an EMBL/GenBank/DDBJ whole genome shotgun (WGS) entry which is preliminary data.</text>
</comment>
<dbReference type="Pfam" id="PF17871">
    <property type="entry name" value="AAA_lid_9"/>
    <property type="match status" value="1"/>
</dbReference>
<feature type="domain" description="UVR" evidence="9">
    <location>
        <begin position="429"/>
        <end position="464"/>
    </location>
</feature>
<dbReference type="SMART" id="SM00382">
    <property type="entry name" value="AAA"/>
    <property type="match status" value="2"/>
</dbReference>
<dbReference type="GO" id="GO:0006508">
    <property type="term" value="P:proteolysis"/>
    <property type="evidence" value="ECO:0007669"/>
    <property type="project" value="UniProtKB-KW"/>
</dbReference>
<dbReference type="Gene3D" id="3.40.50.300">
    <property type="entry name" value="P-loop containing nucleotide triphosphate hydrolases"/>
    <property type="match status" value="2"/>
</dbReference>
<dbReference type="InterPro" id="IPR027417">
    <property type="entry name" value="P-loop_NTPase"/>
</dbReference>
<dbReference type="OrthoDB" id="9803641at2"/>
<name>A0A3R6ZZ59_9LACO</name>
<keyword evidence="2 6" id="KW-0547">Nucleotide-binding</keyword>
<keyword evidence="3 6" id="KW-0067">ATP-binding</keyword>
<dbReference type="Pfam" id="PF00004">
    <property type="entry name" value="AAA"/>
    <property type="match status" value="1"/>
</dbReference>
<evidence type="ECO:0000259" key="10">
    <source>
        <dbReference type="PROSITE" id="PS51903"/>
    </source>
</evidence>
<dbReference type="Pfam" id="PF07724">
    <property type="entry name" value="AAA_2"/>
    <property type="match status" value="1"/>
</dbReference>
<dbReference type="FunFam" id="3.40.50.300:FF:000025">
    <property type="entry name" value="ATP-dependent Clp protease subunit"/>
    <property type="match status" value="1"/>
</dbReference>
<evidence type="ECO:0000259" key="9">
    <source>
        <dbReference type="PROSITE" id="PS50151"/>
    </source>
</evidence>
<sequence length="825" mass="92168">MNEIFTASAKESLRLAQQAAKKFHHHAVGSEHILYGLVKEGSGVAAKTIIDLSISAEDIKDEIEAMTGYGTEDTKANNVMYLPYSPRAGQILEAAGQQAKLLEAPQIGTSHILLVLLRDQTILASRILANLGISVVKTRKLLLQKMGISTKGDSKKRATQQQTLSGKSSTPTLDSLARDLTQYAQEKQLDPVIGRDSEIERTIQILSRRTKNNPVLLGEPGVGKTAIVEGLAQKIIAGEVPVEMTNKRLMLLDMGSLVAGTKYRGEFEDRLKKIINEIYHDGNVILFVDELHTMIGAGGAEGAIDASNILKPALSRGELQMIGATTLDEYQKYIEKDAAFARRFAKVQVEEPSVADSFLILQGLRPEYEEHHQLKITDEALKAAVKLSQRYLPNRFLPDKAIDLIDEASASVHIKASSTRAIDKIEQLEQQLNTAAQAKEQAITDQNFEEAAHYRQEEMTFKHKLEKQEQKSNKRNRKSLPHVQEQDIAQVVSQWTGIPVSKMTNHQSRQLLNLEKELHQRVVGQEEAISAVARAIRRARSGLKDPQHPIGSFLFMGPTGVGKTELAKALAASMFGKETDIIRIDMSEYMEKFSTSRLVGSAPGYVGYEEGGQLTEQVRNHPYSVILLDEVEKAHRDVFNLLLQVLDDGFLTDSKGRKVDFRNTVIIMTSNLGATTLRDTHTVGFNEATITNHYESMKQQILTETKQFFRPEFLNRIDDILVFHELTKTDLHQIIKIMSQGLIKRLNEQQIKLKLTPKAMDYLVEKGYNSELGARPLRRTIQVEVEDQISDLLLSNQLRAGDQLSVGAAKQQLKFNIRHPETIQA</sequence>
<dbReference type="InterPro" id="IPR019489">
    <property type="entry name" value="Clp_ATPase_C"/>
</dbReference>
<reference evidence="11 12" key="1">
    <citation type="submission" date="2018-07" db="EMBL/GenBank/DDBJ databases">
        <title>Genome sequences of six Lactobacillus spp. isolated from bumble bee guts.</title>
        <authorList>
            <person name="Motta E.V.S."/>
            <person name="Moran N.A."/>
        </authorList>
    </citation>
    <scope>NUCLEOTIDE SEQUENCE [LARGE SCALE GENOMIC DNA]</scope>
    <source>
        <strain evidence="11 12">BI-1.1</strain>
    </source>
</reference>
<keyword evidence="11" id="KW-0378">Hydrolase</keyword>
<keyword evidence="11" id="KW-0645">Protease</keyword>
<evidence type="ECO:0000256" key="4">
    <source>
        <dbReference type="ARBA" id="ARBA00023186"/>
    </source>
</evidence>
<proteinExistence type="inferred from homology"/>
<dbReference type="GO" id="GO:0005524">
    <property type="term" value="F:ATP binding"/>
    <property type="evidence" value="ECO:0007669"/>
    <property type="project" value="UniProtKB-KW"/>
</dbReference>
<dbReference type="GO" id="GO:0016887">
    <property type="term" value="F:ATP hydrolysis activity"/>
    <property type="evidence" value="ECO:0007669"/>
    <property type="project" value="InterPro"/>
</dbReference>
<keyword evidence="7" id="KW-0175">Coiled coil</keyword>
<dbReference type="InterPro" id="IPR004176">
    <property type="entry name" value="Clp_R_N"/>
</dbReference>
<dbReference type="SUPFAM" id="SSF52540">
    <property type="entry name" value="P-loop containing nucleoside triphosphate hydrolases"/>
    <property type="match status" value="2"/>
</dbReference>
<dbReference type="FunFam" id="3.40.50.300:FF:000010">
    <property type="entry name" value="Chaperone clpB 1, putative"/>
    <property type="match status" value="1"/>
</dbReference>
<evidence type="ECO:0000256" key="1">
    <source>
        <dbReference type="ARBA" id="ARBA00022737"/>
    </source>
</evidence>
<keyword evidence="4 6" id="KW-0143">Chaperone</keyword>
<dbReference type="InterPro" id="IPR018368">
    <property type="entry name" value="ClpA/B_CS1"/>
</dbReference>
<dbReference type="CDD" id="cd00009">
    <property type="entry name" value="AAA"/>
    <property type="match status" value="1"/>
</dbReference>
<evidence type="ECO:0000313" key="12">
    <source>
        <dbReference type="Proteomes" id="UP000284109"/>
    </source>
</evidence>
<dbReference type="PROSITE" id="PS00871">
    <property type="entry name" value="CLPAB_2"/>
    <property type="match status" value="1"/>
</dbReference>
<dbReference type="AlphaFoldDB" id="A0A3R6ZZ59"/>
<evidence type="ECO:0000256" key="3">
    <source>
        <dbReference type="ARBA" id="ARBA00022840"/>
    </source>
</evidence>
<dbReference type="InterPro" id="IPR028299">
    <property type="entry name" value="ClpA/B_CS2"/>
</dbReference>
<dbReference type="PANTHER" id="PTHR11638:SF175">
    <property type="entry name" value="ATP-DEPENDENT CLP PROTEASE, ATP-BINDING SUBUNIT CLPC"/>
    <property type="match status" value="1"/>
</dbReference>
<dbReference type="PROSITE" id="PS00870">
    <property type="entry name" value="CLPAB_1"/>
    <property type="match status" value="1"/>
</dbReference>
<comment type="similarity">
    <text evidence="6">Belongs to the ClpA/ClpB family.</text>
</comment>
<evidence type="ECO:0000256" key="6">
    <source>
        <dbReference type="RuleBase" id="RU004432"/>
    </source>
</evidence>
<keyword evidence="1 5" id="KW-0677">Repeat</keyword>
<feature type="domain" description="Clp R" evidence="10">
    <location>
        <begin position="1"/>
        <end position="153"/>
    </location>
</feature>
<dbReference type="SMART" id="SM01086">
    <property type="entry name" value="ClpB_D2-small"/>
    <property type="match status" value="1"/>
</dbReference>
<protein>
    <submittedName>
        <fullName evidence="11">ATP-dependent Clp protease ATP-binding subunit ClpC</fullName>
    </submittedName>
</protein>
<evidence type="ECO:0000256" key="7">
    <source>
        <dbReference type="SAM" id="Coils"/>
    </source>
</evidence>
<dbReference type="GO" id="GO:0008233">
    <property type="term" value="F:peptidase activity"/>
    <property type="evidence" value="ECO:0007669"/>
    <property type="project" value="UniProtKB-KW"/>
</dbReference>
<feature type="region of interest" description="Disordered" evidence="8">
    <location>
        <begin position="464"/>
        <end position="483"/>
    </location>
</feature>
<accession>A0A3R6ZZ59</accession>
<dbReference type="Pfam" id="PF10431">
    <property type="entry name" value="ClpB_D2-small"/>
    <property type="match status" value="1"/>
</dbReference>
<dbReference type="InterPro" id="IPR001943">
    <property type="entry name" value="UVR_dom"/>
</dbReference>
<dbReference type="Pfam" id="PF02861">
    <property type="entry name" value="Clp_N"/>
    <property type="match status" value="1"/>
</dbReference>
<dbReference type="EMBL" id="QOCR01000001">
    <property type="protein sequence ID" value="RHW51924.1"/>
    <property type="molecule type" value="Genomic_DNA"/>
</dbReference>
<dbReference type="GO" id="GO:0005737">
    <property type="term" value="C:cytoplasm"/>
    <property type="evidence" value="ECO:0007669"/>
    <property type="project" value="TreeGrafter"/>
</dbReference>
<dbReference type="Gene3D" id="4.10.860.10">
    <property type="entry name" value="UVR domain"/>
    <property type="match status" value="1"/>
</dbReference>
<feature type="coiled-coil region" evidence="7">
    <location>
        <begin position="418"/>
        <end position="445"/>
    </location>
</feature>
<dbReference type="PANTHER" id="PTHR11638">
    <property type="entry name" value="ATP-DEPENDENT CLP PROTEASE"/>
    <property type="match status" value="1"/>
</dbReference>
<evidence type="ECO:0000256" key="8">
    <source>
        <dbReference type="SAM" id="MobiDB-lite"/>
    </source>
</evidence>
<organism evidence="11 12">
    <name type="scientific">Bombilactobacillus bombi</name>
    <dbReference type="NCBI Taxonomy" id="1303590"/>
    <lineage>
        <taxon>Bacteria</taxon>
        <taxon>Bacillati</taxon>
        <taxon>Bacillota</taxon>
        <taxon>Bacilli</taxon>
        <taxon>Lactobacillales</taxon>
        <taxon>Lactobacillaceae</taxon>
        <taxon>Bombilactobacillus</taxon>
    </lineage>
</organism>
<dbReference type="GO" id="GO:0034605">
    <property type="term" value="P:cellular response to heat"/>
    <property type="evidence" value="ECO:0007669"/>
    <property type="project" value="TreeGrafter"/>
</dbReference>